<comment type="caution">
    <text evidence="1">The sequence shown here is derived from an EMBL/GenBank/DDBJ whole genome shotgun (WGS) entry which is preliminary data.</text>
</comment>
<dbReference type="EMBL" id="LAZR01008797">
    <property type="protein sequence ID" value="KKM76515.1"/>
    <property type="molecule type" value="Genomic_DNA"/>
</dbReference>
<name>A0A0F9MIH4_9ZZZZ</name>
<gene>
    <name evidence="1" type="ORF">LCGC14_1379310</name>
</gene>
<proteinExistence type="predicted"/>
<protein>
    <submittedName>
        <fullName evidence="1">Uncharacterized protein</fullName>
    </submittedName>
</protein>
<sequence length="55" mass="5980">MGIVKVPMSNSTRCAIPSESQYTFIPLATTPTERIAVLGLLPLTLQTIITHEIVI</sequence>
<evidence type="ECO:0000313" key="1">
    <source>
        <dbReference type="EMBL" id="KKM76515.1"/>
    </source>
</evidence>
<dbReference type="AlphaFoldDB" id="A0A0F9MIH4"/>
<accession>A0A0F9MIH4</accession>
<reference evidence="1" key="1">
    <citation type="journal article" date="2015" name="Nature">
        <title>Complex archaea that bridge the gap between prokaryotes and eukaryotes.</title>
        <authorList>
            <person name="Spang A."/>
            <person name="Saw J.H."/>
            <person name="Jorgensen S.L."/>
            <person name="Zaremba-Niedzwiedzka K."/>
            <person name="Martijn J."/>
            <person name="Lind A.E."/>
            <person name="van Eijk R."/>
            <person name="Schleper C."/>
            <person name="Guy L."/>
            <person name="Ettema T.J."/>
        </authorList>
    </citation>
    <scope>NUCLEOTIDE SEQUENCE</scope>
</reference>
<organism evidence="1">
    <name type="scientific">marine sediment metagenome</name>
    <dbReference type="NCBI Taxonomy" id="412755"/>
    <lineage>
        <taxon>unclassified sequences</taxon>
        <taxon>metagenomes</taxon>
        <taxon>ecological metagenomes</taxon>
    </lineage>
</organism>